<dbReference type="GO" id="GO:0015562">
    <property type="term" value="F:efflux transmembrane transporter activity"/>
    <property type="evidence" value="ECO:0007669"/>
    <property type="project" value="InterPro"/>
</dbReference>
<evidence type="ECO:0000256" key="6">
    <source>
        <dbReference type="ARBA" id="ARBA00023136"/>
    </source>
</evidence>
<keyword evidence="7" id="KW-0998">Cell outer membrane</keyword>
<dbReference type="Proteomes" id="UP000540929">
    <property type="component" value="Unassembled WGS sequence"/>
</dbReference>
<evidence type="ECO:0000313" key="12">
    <source>
        <dbReference type="Proteomes" id="UP000540929"/>
    </source>
</evidence>
<comment type="similarity">
    <text evidence="2">Belongs to the outer membrane factor (OMF) (TC 1.B.17) family.</text>
</comment>
<comment type="subcellular location">
    <subcellularLocation>
        <location evidence="1">Cell outer membrane</location>
    </subcellularLocation>
</comment>
<comment type="caution">
    <text evidence="11">The sequence shown here is derived from an EMBL/GenBank/DDBJ whole genome shotgun (WGS) entry which is preliminary data.</text>
</comment>
<evidence type="ECO:0000256" key="4">
    <source>
        <dbReference type="ARBA" id="ARBA00022452"/>
    </source>
</evidence>
<dbReference type="InterPro" id="IPR051906">
    <property type="entry name" value="TolC-like"/>
</dbReference>
<keyword evidence="10" id="KW-0732">Signal</keyword>
<feature type="coiled-coil region" evidence="8">
    <location>
        <begin position="246"/>
        <end position="273"/>
    </location>
</feature>
<dbReference type="EMBL" id="JACCAS010000001">
    <property type="protein sequence ID" value="NYH24038.1"/>
    <property type="molecule type" value="Genomic_DNA"/>
</dbReference>
<evidence type="ECO:0000256" key="7">
    <source>
        <dbReference type="ARBA" id="ARBA00023237"/>
    </source>
</evidence>
<sequence>MTRRTVPGCLWLIALACVSLARPAAAVDLSAVVEQATDHDANLAAFRAGSKAAQQALPKARAGFLPQVAGGWGRAYNSTVMEGFPRNTYWQNGWSVTLTQPVFDWSRWTVYKQADVIGARGVLEVASAQQSAIVQAVRAYFDELAAEDELTRANDYTAALDLHFEQLRRRQAAGEATVIDLQEAEAAREQAQLQQQDARSELQLKRLALEQLTGQPFAALSRLSDSAVMPRLDPMDSENWASQAEAHDYRVQLKQIDRRLAELEVEKARARHLPVVNLSASHTPAGAASGYSRPTTTTTAMLSITIPLFEGGESAAIVDEKLALEDKAQDELLAAQRVAGATARENWSRFRTGVARVDSLTRLMRTSRSALDATQVGYKVGSRTSADVLRASDALYSNRRDLIRARYATIVALMQLKAATAALDFDEVGRVNGLLVGARGGAVSAAVNGPANEFANGPVDGLANEPPAIAMANRAAVVPLARSPSSAAPAGQTIPERSADGWTSPSASASVNALQAWRASTLTEQ</sequence>
<feature type="region of interest" description="Disordered" evidence="9">
    <location>
        <begin position="484"/>
        <end position="506"/>
    </location>
</feature>
<evidence type="ECO:0000256" key="1">
    <source>
        <dbReference type="ARBA" id="ARBA00004442"/>
    </source>
</evidence>
<dbReference type="AlphaFoldDB" id="A0A7Y9WQH1"/>
<dbReference type="PANTHER" id="PTHR30026">
    <property type="entry name" value="OUTER MEMBRANE PROTEIN TOLC"/>
    <property type="match status" value="1"/>
</dbReference>
<feature type="signal peptide" evidence="10">
    <location>
        <begin position="1"/>
        <end position="26"/>
    </location>
</feature>
<evidence type="ECO:0000256" key="9">
    <source>
        <dbReference type="SAM" id="MobiDB-lite"/>
    </source>
</evidence>
<evidence type="ECO:0000256" key="2">
    <source>
        <dbReference type="ARBA" id="ARBA00007613"/>
    </source>
</evidence>
<keyword evidence="3" id="KW-0813">Transport</keyword>
<dbReference type="GO" id="GO:1990281">
    <property type="term" value="C:efflux pump complex"/>
    <property type="evidence" value="ECO:0007669"/>
    <property type="project" value="TreeGrafter"/>
</dbReference>
<protein>
    <submittedName>
        <fullName evidence="11">Outer membrane protein</fullName>
    </submittedName>
</protein>
<gene>
    <name evidence="11" type="ORF">GGD40_003517</name>
</gene>
<dbReference type="Gene3D" id="1.20.1600.10">
    <property type="entry name" value="Outer membrane efflux proteins (OEP)"/>
    <property type="match status" value="1"/>
</dbReference>
<evidence type="ECO:0000313" key="11">
    <source>
        <dbReference type="EMBL" id="NYH24038.1"/>
    </source>
</evidence>
<name>A0A7Y9WQH1_9BURK</name>
<feature type="chain" id="PRO_5031320982" evidence="10">
    <location>
        <begin position="27"/>
        <end position="525"/>
    </location>
</feature>
<dbReference type="PROSITE" id="PS51257">
    <property type="entry name" value="PROKAR_LIPOPROTEIN"/>
    <property type="match status" value="1"/>
</dbReference>
<evidence type="ECO:0000256" key="8">
    <source>
        <dbReference type="SAM" id="Coils"/>
    </source>
</evidence>
<accession>A0A7Y9WQH1</accession>
<dbReference type="SUPFAM" id="SSF56954">
    <property type="entry name" value="Outer membrane efflux proteins (OEP)"/>
    <property type="match status" value="1"/>
</dbReference>
<dbReference type="InterPro" id="IPR003423">
    <property type="entry name" value="OMP_efflux"/>
</dbReference>
<keyword evidence="4" id="KW-1134">Transmembrane beta strand</keyword>
<keyword evidence="5" id="KW-0812">Transmembrane</keyword>
<dbReference type="PANTHER" id="PTHR30026:SF20">
    <property type="entry name" value="OUTER MEMBRANE PROTEIN TOLC"/>
    <property type="match status" value="1"/>
</dbReference>
<proteinExistence type="inferred from homology"/>
<evidence type="ECO:0000256" key="5">
    <source>
        <dbReference type="ARBA" id="ARBA00022692"/>
    </source>
</evidence>
<keyword evidence="12" id="KW-1185">Reference proteome</keyword>
<keyword evidence="6" id="KW-0472">Membrane</keyword>
<dbReference type="Pfam" id="PF02321">
    <property type="entry name" value="OEP"/>
    <property type="match status" value="2"/>
</dbReference>
<organism evidence="11 12">
    <name type="scientific">Paraburkholderia bryophila</name>
    <dbReference type="NCBI Taxonomy" id="420952"/>
    <lineage>
        <taxon>Bacteria</taxon>
        <taxon>Pseudomonadati</taxon>
        <taxon>Pseudomonadota</taxon>
        <taxon>Betaproteobacteria</taxon>
        <taxon>Burkholderiales</taxon>
        <taxon>Burkholderiaceae</taxon>
        <taxon>Paraburkholderia</taxon>
    </lineage>
</organism>
<dbReference type="GO" id="GO:0015288">
    <property type="term" value="F:porin activity"/>
    <property type="evidence" value="ECO:0007669"/>
    <property type="project" value="TreeGrafter"/>
</dbReference>
<keyword evidence="8" id="KW-0175">Coiled coil</keyword>
<dbReference type="GO" id="GO:0009279">
    <property type="term" value="C:cell outer membrane"/>
    <property type="evidence" value="ECO:0007669"/>
    <property type="project" value="UniProtKB-SubCell"/>
</dbReference>
<dbReference type="RefSeq" id="WP_179744390.1">
    <property type="nucleotide sequence ID" value="NZ_JACCAS010000001.1"/>
</dbReference>
<evidence type="ECO:0000256" key="10">
    <source>
        <dbReference type="SAM" id="SignalP"/>
    </source>
</evidence>
<evidence type="ECO:0000256" key="3">
    <source>
        <dbReference type="ARBA" id="ARBA00022448"/>
    </source>
</evidence>
<reference evidence="11 12" key="1">
    <citation type="submission" date="2020-07" db="EMBL/GenBank/DDBJ databases">
        <title>Exploring microbial biodiversity for novel pathways involved in the catabolism of aromatic compounds derived from lignin.</title>
        <authorList>
            <person name="Elkins J."/>
        </authorList>
    </citation>
    <scope>NUCLEOTIDE SEQUENCE [LARGE SCALE GENOMIC DNA]</scope>
    <source>
        <strain evidence="11 12">H2C3C</strain>
    </source>
</reference>